<dbReference type="Proteomes" id="UP000799423">
    <property type="component" value="Unassembled WGS sequence"/>
</dbReference>
<evidence type="ECO:0000256" key="1">
    <source>
        <dbReference type="SAM" id="MobiDB-lite"/>
    </source>
</evidence>
<keyword evidence="3" id="KW-1185">Reference proteome</keyword>
<feature type="compositionally biased region" description="Polar residues" evidence="1">
    <location>
        <begin position="198"/>
        <end position="207"/>
    </location>
</feature>
<reference evidence="2" key="1">
    <citation type="submission" date="2020-01" db="EMBL/GenBank/DDBJ databases">
        <authorList>
            <consortium name="DOE Joint Genome Institute"/>
            <person name="Haridas S."/>
            <person name="Albert R."/>
            <person name="Binder M."/>
            <person name="Bloem J."/>
            <person name="Labutti K."/>
            <person name="Salamov A."/>
            <person name="Andreopoulos B."/>
            <person name="Baker S.E."/>
            <person name="Barry K."/>
            <person name="Bills G."/>
            <person name="Bluhm B.H."/>
            <person name="Cannon C."/>
            <person name="Castanera R."/>
            <person name="Culley D.E."/>
            <person name="Daum C."/>
            <person name="Ezra D."/>
            <person name="Gonzalez J.B."/>
            <person name="Henrissat B."/>
            <person name="Kuo A."/>
            <person name="Liang C."/>
            <person name="Lipzen A."/>
            <person name="Lutzoni F."/>
            <person name="Magnuson J."/>
            <person name="Mondo S."/>
            <person name="Nolan M."/>
            <person name="Ohm R."/>
            <person name="Pangilinan J."/>
            <person name="Park H.-J."/>
            <person name="Ramirez L."/>
            <person name="Alfaro M."/>
            <person name="Sun H."/>
            <person name="Tritt A."/>
            <person name="Yoshinaga Y."/>
            <person name="Zwiers L.-H."/>
            <person name="Turgeon B.G."/>
            <person name="Goodwin S.B."/>
            <person name="Spatafora J.W."/>
            <person name="Crous P.W."/>
            <person name="Grigoriev I.V."/>
        </authorList>
    </citation>
    <scope>NUCLEOTIDE SEQUENCE</scope>
    <source>
        <strain evidence="2">IPT5</strain>
    </source>
</reference>
<evidence type="ECO:0000313" key="3">
    <source>
        <dbReference type="Proteomes" id="UP000799423"/>
    </source>
</evidence>
<feature type="region of interest" description="Disordered" evidence="1">
    <location>
        <begin position="158"/>
        <end position="207"/>
    </location>
</feature>
<feature type="region of interest" description="Disordered" evidence="1">
    <location>
        <begin position="79"/>
        <end position="122"/>
    </location>
</feature>
<dbReference type="AlphaFoldDB" id="A0A6A7AY66"/>
<feature type="compositionally biased region" description="Polar residues" evidence="1">
    <location>
        <begin position="80"/>
        <end position="99"/>
    </location>
</feature>
<sequence>MAINIPGSPNHSTRLVSLGVSAAALATEVRASSITKLPSNSSPASCLHPSSAQRLVNPNEDQLVLAVPQQIIPHFEQSEHSQTFHQQAPATTHRPSSLSEFPEPALDTPPSTNPSDNHRDTVLSLTPSKNIATADRQSASSPSAYIPTSDILQTDVTKVASSPVDTPAAEALPKKKKKNKKKNKKKSTTDAADGSAPEKSSSSPQNTGACVFSYQKPIAAVNPASGIEDPLMAAAAAAIRDQRNNEIRRAIAGNVKVFITTNSNASLGDVQAEYAAAGAKPSSTPYQLAEGQLVEDLRPRNLLPQSIQDYVRELPSHMQEKEKSKKSE</sequence>
<proteinExistence type="predicted"/>
<accession>A0A6A7AY66</accession>
<evidence type="ECO:0000313" key="2">
    <source>
        <dbReference type="EMBL" id="KAF2847764.1"/>
    </source>
</evidence>
<protein>
    <submittedName>
        <fullName evidence="2">Uncharacterized protein</fullName>
    </submittedName>
</protein>
<feature type="compositionally biased region" description="Basic residues" evidence="1">
    <location>
        <begin position="174"/>
        <end position="186"/>
    </location>
</feature>
<name>A0A6A7AY66_9PLEO</name>
<dbReference type="OrthoDB" id="10560804at2759"/>
<organism evidence="2 3">
    <name type="scientific">Plenodomus tracheiphilus IPT5</name>
    <dbReference type="NCBI Taxonomy" id="1408161"/>
    <lineage>
        <taxon>Eukaryota</taxon>
        <taxon>Fungi</taxon>
        <taxon>Dikarya</taxon>
        <taxon>Ascomycota</taxon>
        <taxon>Pezizomycotina</taxon>
        <taxon>Dothideomycetes</taxon>
        <taxon>Pleosporomycetidae</taxon>
        <taxon>Pleosporales</taxon>
        <taxon>Pleosporineae</taxon>
        <taxon>Leptosphaeriaceae</taxon>
        <taxon>Plenodomus</taxon>
    </lineage>
</organism>
<gene>
    <name evidence="2" type="ORF">T440DRAFT_470819</name>
</gene>
<dbReference type="EMBL" id="MU006323">
    <property type="protein sequence ID" value="KAF2847764.1"/>
    <property type="molecule type" value="Genomic_DNA"/>
</dbReference>